<feature type="signal peptide" evidence="9">
    <location>
        <begin position="1"/>
        <end position="16"/>
    </location>
</feature>
<keyword evidence="6" id="KW-1015">Disulfide bond</keyword>
<dbReference type="Proteomes" id="UP000316471">
    <property type="component" value="Unassembled WGS sequence"/>
</dbReference>
<evidence type="ECO:0000256" key="9">
    <source>
        <dbReference type="SAM" id="SignalP"/>
    </source>
</evidence>
<keyword evidence="7" id="KW-0676">Redox-active center</keyword>
<dbReference type="PANTHER" id="PTHR35891">
    <property type="entry name" value="THIOL:DISULFIDE INTERCHANGE PROTEIN DSBA"/>
    <property type="match status" value="1"/>
</dbReference>
<dbReference type="EMBL" id="VLKP01000014">
    <property type="protein sequence ID" value="TWI06834.1"/>
    <property type="molecule type" value="Genomic_DNA"/>
</dbReference>
<dbReference type="GO" id="GO:0016491">
    <property type="term" value="F:oxidoreductase activity"/>
    <property type="evidence" value="ECO:0007669"/>
    <property type="project" value="InterPro"/>
</dbReference>
<dbReference type="PROSITE" id="PS51257">
    <property type="entry name" value="PROKAR_LIPOPROTEIN"/>
    <property type="match status" value="1"/>
</dbReference>
<dbReference type="Pfam" id="PF01323">
    <property type="entry name" value="DSBA"/>
    <property type="match status" value="1"/>
</dbReference>
<dbReference type="InterPro" id="IPR036249">
    <property type="entry name" value="Thioredoxin-like_sf"/>
</dbReference>
<feature type="region of interest" description="Disordered" evidence="8">
    <location>
        <begin position="26"/>
        <end position="64"/>
    </location>
</feature>
<dbReference type="PANTHER" id="PTHR35891:SF2">
    <property type="entry name" value="THIOL:DISULFIDE INTERCHANGE PROTEIN DSBA"/>
    <property type="match status" value="1"/>
</dbReference>
<proteinExistence type="inferred from homology"/>
<evidence type="ECO:0000256" key="4">
    <source>
        <dbReference type="ARBA" id="ARBA00022729"/>
    </source>
</evidence>
<gene>
    <name evidence="11" type="ORF">IP93_02826</name>
</gene>
<reference evidence="11 12" key="1">
    <citation type="journal article" date="2015" name="Stand. Genomic Sci.">
        <title>Genomic Encyclopedia of Bacterial and Archaeal Type Strains, Phase III: the genomes of soil and plant-associated and newly described type strains.</title>
        <authorList>
            <person name="Whitman W.B."/>
            <person name="Woyke T."/>
            <person name="Klenk H.P."/>
            <person name="Zhou Y."/>
            <person name="Lilburn T.G."/>
            <person name="Beck B.J."/>
            <person name="De Vos P."/>
            <person name="Vandamme P."/>
            <person name="Eisen J.A."/>
            <person name="Garrity G."/>
            <person name="Hugenholtz P."/>
            <person name="Kyrpides N.C."/>
        </authorList>
    </citation>
    <scope>NUCLEOTIDE SEQUENCE [LARGE SCALE GENOMIC DNA]</scope>
    <source>
        <strain evidence="11 12">CGMCC 1.10136</strain>
    </source>
</reference>
<evidence type="ECO:0000313" key="11">
    <source>
        <dbReference type="EMBL" id="TWI06834.1"/>
    </source>
</evidence>
<dbReference type="CDD" id="cd03019">
    <property type="entry name" value="DsbA_DsbA"/>
    <property type="match status" value="1"/>
</dbReference>
<comment type="caution">
    <text evidence="11">The sequence shown here is derived from an EMBL/GenBank/DDBJ whole genome shotgun (WGS) entry which is preliminary data.</text>
</comment>
<evidence type="ECO:0000256" key="3">
    <source>
        <dbReference type="ARBA" id="ARBA00013831"/>
    </source>
</evidence>
<feature type="domain" description="Thioredoxin" evidence="10">
    <location>
        <begin position="50"/>
        <end position="250"/>
    </location>
</feature>
<dbReference type="GO" id="GO:0042597">
    <property type="term" value="C:periplasmic space"/>
    <property type="evidence" value="ECO:0007669"/>
    <property type="project" value="UniProtKB-SubCell"/>
</dbReference>
<keyword evidence="5" id="KW-0574">Periplasm</keyword>
<dbReference type="PROSITE" id="PS51352">
    <property type="entry name" value="THIOREDOXIN_2"/>
    <property type="match status" value="1"/>
</dbReference>
<sequence>MTSRLTLILFTALTLAACGKQEAPAPAAPVAETTPAATPTPAATEAATPAAATESAPNNNPIVPPQGPAPVLGTDYVEIAGGQPFQPGTGKIEVAEAFGYTCPHCASFEPVVTAWKAKLPADVNFVPVAAPFGGYWMPYAKAYYTAEGMGLVGKTHDAMFRAIHIERTLPVQGVTDEQIGAFYAKYGADAKAFASTMSSFAVAGKLKRAEQFLVRSGVEGTPTLVINGKYRITGGQGFEDVLRIADHLIAQERATSAPAAAAPATGTGG</sequence>
<evidence type="ECO:0000256" key="2">
    <source>
        <dbReference type="ARBA" id="ARBA00005791"/>
    </source>
</evidence>
<feature type="compositionally biased region" description="Low complexity" evidence="8">
    <location>
        <begin position="26"/>
        <end position="57"/>
    </location>
</feature>
<keyword evidence="4 9" id="KW-0732">Signal</keyword>
<keyword evidence="12" id="KW-1185">Reference proteome</keyword>
<dbReference type="RefSeq" id="WP_144816735.1">
    <property type="nucleotide sequence ID" value="NZ_VLKP01000014.1"/>
</dbReference>
<dbReference type="InterPro" id="IPR023205">
    <property type="entry name" value="DsbA/DsbL"/>
</dbReference>
<dbReference type="OrthoDB" id="9784896at2"/>
<evidence type="ECO:0000259" key="10">
    <source>
        <dbReference type="PROSITE" id="PS51352"/>
    </source>
</evidence>
<organism evidence="11 12">
    <name type="scientific">Aerolutibacter ruishenii</name>
    <dbReference type="NCBI Taxonomy" id="686800"/>
    <lineage>
        <taxon>Bacteria</taxon>
        <taxon>Pseudomonadati</taxon>
        <taxon>Pseudomonadota</taxon>
        <taxon>Gammaproteobacteria</taxon>
        <taxon>Lysobacterales</taxon>
        <taxon>Lysobacteraceae</taxon>
        <taxon>Aerolutibacter</taxon>
    </lineage>
</organism>
<accession>A0A562LGT9</accession>
<name>A0A562LGT9_9GAMM</name>
<dbReference type="Gene3D" id="3.40.30.10">
    <property type="entry name" value="Glutaredoxin"/>
    <property type="match status" value="1"/>
</dbReference>
<dbReference type="InterPro" id="IPR001853">
    <property type="entry name" value="DSBA-like_thioredoxin_dom"/>
</dbReference>
<evidence type="ECO:0000256" key="5">
    <source>
        <dbReference type="ARBA" id="ARBA00022764"/>
    </source>
</evidence>
<protein>
    <recommendedName>
        <fullName evidence="3">Thiol:disulfide interchange protein DsbA</fullName>
    </recommendedName>
</protein>
<evidence type="ECO:0000256" key="7">
    <source>
        <dbReference type="ARBA" id="ARBA00023284"/>
    </source>
</evidence>
<dbReference type="InterPro" id="IPR013766">
    <property type="entry name" value="Thioredoxin_domain"/>
</dbReference>
<dbReference type="AlphaFoldDB" id="A0A562LGT9"/>
<evidence type="ECO:0000256" key="1">
    <source>
        <dbReference type="ARBA" id="ARBA00004418"/>
    </source>
</evidence>
<evidence type="ECO:0000256" key="8">
    <source>
        <dbReference type="SAM" id="MobiDB-lite"/>
    </source>
</evidence>
<comment type="subcellular location">
    <subcellularLocation>
        <location evidence="1">Periplasm</location>
    </subcellularLocation>
</comment>
<dbReference type="InterPro" id="IPR050824">
    <property type="entry name" value="Thiol_disulfide_DsbA"/>
</dbReference>
<evidence type="ECO:0000313" key="12">
    <source>
        <dbReference type="Proteomes" id="UP000316471"/>
    </source>
</evidence>
<feature type="chain" id="PRO_5022162794" description="Thiol:disulfide interchange protein DsbA" evidence="9">
    <location>
        <begin position="17"/>
        <end position="269"/>
    </location>
</feature>
<dbReference type="SUPFAM" id="SSF52833">
    <property type="entry name" value="Thioredoxin-like"/>
    <property type="match status" value="1"/>
</dbReference>
<evidence type="ECO:0000256" key="6">
    <source>
        <dbReference type="ARBA" id="ARBA00023157"/>
    </source>
</evidence>
<comment type="similarity">
    <text evidence="2">Belongs to the thioredoxin family. DsbA subfamily.</text>
</comment>